<dbReference type="RefSeq" id="WP_169250718.1">
    <property type="nucleotide sequence ID" value="NZ_SPMZ01000110.1"/>
</dbReference>
<feature type="coiled-coil region" evidence="1">
    <location>
        <begin position="45"/>
        <end position="72"/>
    </location>
</feature>
<evidence type="ECO:0000256" key="2">
    <source>
        <dbReference type="SAM" id="MobiDB-lite"/>
    </source>
</evidence>
<evidence type="ECO:0000256" key="1">
    <source>
        <dbReference type="SAM" id="Coils"/>
    </source>
</evidence>
<reference evidence="3 4" key="1">
    <citation type="submission" date="2019-03" db="EMBL/GenBank/DDBJ databases">
        <title>Metabolic reconstructions from genomes of highly enriched 'Candidatus Accumulibacter' and 'Candidatus Competibacter' bioreactor populations.</title>
        <authorList>
            <person name="Annavajhala M.K."/>
            <person name="Welles L."/>
            <person name="Abbas B."/>
            <person name="Sorokin D."/>
            <person name="Park H."/>
            <person name="Van Loosdrecht M."/>
            <person name="Chandran K."/>
        </authorList>
    </citation>
    <scope>NUCLEOTIDE SEQUENCE [LARGE SCALE GENOMIC DNA]</scope>
    <source>
        <strain evidence="3 4">SBR_G</strain>
    </source>
</reference>
<organism evidence="3 4">
    <name type="scientific">Candidatus Competibacter phosphatis</name>
    <dbReference type="NCBI Taxonomy" id="221280"/>
    <lineage>
        <taxon>Bacteria</taxon>
        <taxon>Pseudomonadati</taxon>
        <taxon>Pseudomonadota</taxon>
        <taxon>Gammaproteobacteria</taxon>
        <taxon>Candidatus Competibacteraceae</taxon>
        <taxon>Candidatus Competibacter</taxon>
    </lineage>
</organism>
<gene>
    <name evidence="3" type="ORF">E4P82_20935</name>
</gene>
<dbReference type="Proteomes" id="UP000760480">
    <property type="component" value="Unassembled WGS sequence"/>
</dbReference>
<accession>A0ABX1TSG1</accession>
<keyword evidence="1" id="KW-0175">Coiled coil</keyword>
<feature type="compositionally biased region" description="Pro residues" evidence="2">
    <location>
        <begin position="144"/>
        <end position="156"/>
    </location>
</feature>
<comment type="caution">
    <text evidence="3">The sequence shown here is derived from an EMBL/GenBank/DDBJ whole genome shotgun (WGS) entry which is preliminary data.</text>
</comment>
<evidence type="ECO:0000313" key="3">
    <source>
        <dbReference type="EMBL" id="NMQ21454.1"/>
    </source>
</evidence>
<protein>
    <submittedName>
        <fullName evidence="3">Uncharacterized protein</fullName>
    </submittedName>
</protein>
<keyword evidence="4" id="KW-1185">Reference proteome</keyword>
<name>A0ABX1TSG1_9GAMM</name>
<dbReference type="EMBL" id="SPMZ01000110">
    <property type="protein sequence ID" value="NMQ21454.1"/>
    <property type="molecule type" value="Genomic_DNA"/>
</dbReference>
<proteinExistence type="predicted"/>
<evidence type="ECO:0000313" key="4">
    <source>
        <dbReference type="Proteomes" id="UP000760480"/>
    </source>
</evidence>
<sequence>MEQVTFRINAEVVGAIQKSGQSAPDWFRQAARNRIDGERRVETPTGKLEKQITALQQQTNGLQKEIARLQQSEAVAHATVVEMRKTLAAIQQNHVELHRSLEQMHTGFGHAFTALGQSLLVALSQQLDLHLQRVLEKKEDEPPPFKLPPIPPRTRL</sequence>
<feature type="region of interest" description="Disordered" evidence="2">
    <location>
        <begin position="137"/>
        <end position="156"/>
    </location>
</feature>